<dbReference type="InParanoid" id="A7RXG6"/>
<evidence type="ECO:0000313" key="1">
    <source>
        <dbReference type="EMBL" id="EDO43842.1"/>
    </source>
</evidence>
<feature type="non-terminal residue" evidence="1">
    <location>
        <position position="388"/>
    </location>
</feature>
<feature type="non-terminal residue" evidence="1">
    <location>
        <position position="1"/>
    </location>
</feature>
<reference evidence="1 2" key="1">
    <citation type="journal article" date="2007" name="Science">
        <title>Sea anemone genome reveals ancestral eumetazoan gene repertoire and genomic organization.</title>
        <authorList>
            <person name="Putnam N.H."/>
            <person name="Srivastava M."/>
            <person name="Hellsten U."/>
            <person name="Dirks B."/>
            <person name="Chapman J."/>
            <person name="Salamov A."/>
            <person name="Terry A."/>
            <person name="Shapiro H."/>
            <person name="Lindquist E."/>
            <person name="Kapitonov V.V."/>
            <person name="Jurka J."/>
            <person name="Genikhovich G."/>
            <person name="Grigoriev I.V."/>
            <person name="Lucas S.M."/>
            <person name="Steele R.E."/>
            <person name="Finnerty J.R."/>
            <person name="Technau U."/>
            <person name="Martindale M.Q."/>
            <person name="Rokhsar D.S."/>
        </authorList>
    </citation>
    <scope>NUCLEOTIDE SEQUENCE [LARGE SCALE GENOMIC DNA]</scope>
    <source>
        <strain evidence="2">CH2 X CH6</strain>
    </source>
</reference>
<dbReference type="InterPro" id="IPR002591">
    <property type="entry name" value="Phosphodiest/P_Trfase"/>
</dbReference>
<dbReference type="SUPFAM" id="SSF53649">
    <property type="entry name" value="Alkaline phosphatase-like"/>
    <property type="match status" value="1"/>
</dbReference>
<dbReference type="OrthoDB" id="415411at2759"/>
<dbReference type="Gene3D" id="3.40.720.10">
    <property type="entry name" value="Alkaline Phosphatase, subunit A"/>
    <property type="match status" value="1"/>
</dbReference>
<keyword evidence="2" id="KW-1185">Reference proteome</keyword>
<gene>
    <name evidence="1" type="ORF">NEMVEDRAFT_v1g34059</name>
</gene>
<accession>A7RXG6</accession>
<proteinExistence type="predicted"/>
<dbReference type="PhylomeDB" id="A7RXG6"/>
<evidence type="ECO:0000313" key="2">
    <source>
        <dbReference type="Proteomes" id="UP000001593"/>
    </source>
</evidence>
<dbReference type="InterPro" id="IPR017850">
    <property type="entry name" value="Alkaline_phosphatase_core_sf"/>
</dbReference>
<name>A7RXG6_NEMVE</name>
<dbReference type="EMBL" id="DS469550">
    <property type="protein sequence ID" value="EDO43842.1"/>
    <property type="molecule type" value="Genomic_DNA"/>
</dbReference>
<protein>
    <submittedName>
        <fullName evidence="1">Uncharacterized protein</fullName>
    </submittedName>
</protein>
<dbReference type="CDD" id="cd16018">
    <property type="entry name" value="Enpp"/>
    <property type="match status" value="1"/>
</dbReference>
<dbReference type="Proteomes" id="UP000001593">
    <property type="component" value="Unassembled WGS sequence"/>
</dbReference>
<dbReference type="OMA" id="LASNMYD"/>
<dbReference type="eggNOG" id="KOG2645">
    <property type="taxonomic scope" value="Eukaryota"/>
</dbReference>
<sequence>PVVLLVSLDGFRYDYMEKHKDSVPNLRHLASQGTQVEYVKNVYPTVTFPNHYSIVTGLYPESHGIVDNNMYDPVFDEHFNMSTTDPKWWEDAEPIWVTNQKQGYPSGMCYWPGYDVKIKGYLAHYRPLNASFNKPFVTDENVLPWPDRVDMVVGWLNQTKDIPSFVTLYFEEPDEVGHRYGADAIETAKKLQEVDKTIGYLMEQLKKLTIYPQVNIIITSDHGMMNYYANTVINIDDYVNPDKYVMWSSAGTEFQFTNSSLSTLDELYKDFKKMEKGTKGKIKIYKKSEIPDRLHFRNNRRIADLAGFVQGGYYINASGYTNFTMRDNETRGTHGYDPINAEMHPFLIAFGPAFKQHYKSGPIDMLDIYSLMCHIIGIHPRPNNGSLS</sequence>
<dbReference type="HOGENOM" id="CLU_017594_1_0_1"/>
<dbReference type="KEGG" id="nve:5515726"/>
<dbReference type="AlphaFoldDB" id="A7RXG6"/>
<dbReference type="Pfam" id="PF01663">
    <property type="entry name" value="Phosphodiest"/>
    <property type="match status" value="1"/>
</dbReference>
<dbReference type="Gene3D" id="3.30.1360.180">
    <property type="match status" value="1"/>
</dbReference>
<organism evidence="1 2">
    <name type="scientific">Nematostella vectensis</name>
    <name type="common">Starlet sea anemone</name>
    <dbReference type="NCBI Taxonomy" id="45351"/>
    <lineage>
        <taxon>Eukaryota</taxon>
        <taxon>Metazoa</taxon>
        <taxon>Cnidaria</taxon>
        <taxon>Anthozoa</taxon>
        <taxon>Hexacorallia</taxon>
        <taxon>Actiniaria</taxon>
        <taxon>Edwardsiidae</taxon>
        <taxon>Nematostella</taxon>
    </lineage>
</organism>
<dbReference type="GO" id="GO:0016787">
    <property type="term" value="F:hydrolase activity"/>
    <property type="evidence" value="ECO:0000318"/>
    <property type="project" value="GO_Central"/>
</dbReference>
<dbReference type="PANTHER" id="PTHR10151">
    <property type="entry name" value="ECTONUCLEOTIDE PYROPHOSPHATASE/PHOSPHODIESTERASE"/>
    <property type="match status" value="1"/>
</dbReference>
<dbReference type="PANTHER" id="PTHR10151:SF120">
    <property type="entry name" value="BIS(5'-ADENOSYL)-TRIPHOSPHATASE"/>
    <property type="match status" value="1"/>
</dbReference>